<organism evidence="3 4">
    <name type="scientific">Halomarina oriensis</name>
    <dbReference type="NCBI Taxonomy" id="671145"/>
    <lineage>
        <taxon>Archaea</taxon>
        <taxon>Methanobacteriati</taxon>
        <taxon>Methanobacteriota</taxon>
        <taxon>Stenosarchaea group</taxon>
        <taxon>Halobacteria</taxon>
        <taxon>Halobacteriales</taxon>
        <taxon>Natronomonadaceae</taxon>
        <taxon>Halomarina</taxon>
    </lineage>
</organism>
<name>A0A6B0GP50_9EURY</name>
<evidence type="ECO:0000313" key="4">
    <source>
        <dbReference type="Proteomes" id="UP000451471"/>
    </source>
</evidence>
<dbReference type="Gene3D" id="3.20.20.370">
    <property type="entry name" value="Glycoside hydrolase/deacetylase"/>
    <property type="match status" value="1"/>
</dbReference>
<dbReference type="Pfam" id="PF01522">
    <property type="entry name" value="Polysacc_deac_1"/>
    <property type="match status" value="1"/>
</dbReference>
<dbReference type="PANTHER" id="PTHR34216:SF7">
    <property type="entry name" value="POLY-BETA-1,6-N-ACETYL-D-GLUCOSAMINE N-DEACETYLASE"/>
    <property type="match status" value="1"/>
</dbReference>
<comment type="caution">
    <text evidence="3">The sequence shown here is derived from an EMBL/GenBank/DDBJ whole genome shotgun (WGS) entry which is preliminary data.</text>
</comment>
<feature type="domain" description="NodB homology" evidence="2">
    <location>
        <begin position="99"/>
        <end position="285"/>
    </location>
</feature>
<evidence type="ECO:0000256" key="1">
    <source>
        <dbReference type="ARBA" id="ARBA00022729"/>
    </source>
</evidence>
<dbReference type="PROSITE" id="PS51677">
    <property type="entry name" value="NODB"/>
    <property type="match status" value="1"/>
</dbReference>
<dbReference type="SUPFAM" id="SSF88713">
    <property type="entry name" value="Glycoside hydrolase/deacetylase"/>
    <property type="match status" value="1"/>
</dbReference>
<dbReference type="PANTHER" id="PTHR34216">
    <property type="match status" value="1"/>
</dbReference>
<accession>A0A6B0GP50</accession>
<evidence type="ECO:0000259" key="2">
    <source>
        <dbReference type="PROSITE" id="PS51677"/>
    </source>
</evidence>
<proteinExistence type="predicted"/>
<dbReference type="GO" id="GO:0016810">
    <property type="term" value="F:hydrolase activity, acting on carbon-nitrogen (but not peptide) bonds"/>
    <property type="evidence" value="ECO:0007669"/>
    <property type="project" value="InterPro"/>
</dbReference>
<reference evidence="3 4" key="1">
    <citation type="submission" date="2019-12" db="EMBL/GenBank/DDBJ databases">
        <title>Halocatena pleomorpha gen. nov. sp. nov., an extremely halophilic archaeon of family Halobacteriaceae isolated from saltpan soil.</title>
        <authorList>
            <person name="Pal Y."/>
            <person name="Verma A."/>
            <person name="Krishnamurthi S."/>
            <person name="Kumar P."/>
        </authorList>
    </citation>
    <scope>NUCLEOTIDE SEQUENCE [LARGE SCALE GENOMIC DNA]</scope>
    <source>
        <strain evidence="3 4">JCM 16495</strain>
    </source>
</reference>
<dbReference type="InterPro" id="IPR051398">
    <property type="entry name" value="Polysacch_Deacetylase"/>
</dbReference>
<sequence length="285" mass="32014">MDRTEENWHPLRQWANRAAVDAIDGVDRVLGSADARMRFSRLWSSRQNAVLMYHSVGGIPGYVGSLPVERFVADLEALVERYDVVDLPAVLDPTETRPKRVALTFDDGFVDFSTTVLPLLREFDVPATVFVSSAFVDDESRALAYERHELEPSDDRLLMTEAELAELVEEDLVTIGNHTRTHPRLSTLDTATKREEILGAKSDLESRFGVTVDRFCYPYGDFDGEAVDIAASAHDLSVTIDRGLVAPSTDPHRIPRIDGNDPRAEMWWRLTDLRYVPATVLGRTL</sequence>
<dbReference type="InterPro" id="IPR011330">
    <property type="entry name" value="Glyco_hydro/deAcase_b/a-brl"/>
</dbReference>
<evidence type="ECO:0000313" key="3">
    <source>
        <dbReference type="EMBL" id="MWG34443.1"/>
    </source>
</evidence>
<dbReference type="Proteomes" id="UP000451471">
    <property type="component" value="Unassembled WGS sequence"/>
</dbReference>
<dbReference type="InterPro" id="IPR002509">
    <property type="entry name" value="NODB_dom"/>
</dbReference>
<dbReference type="EMBL" id="WSZK01000015">
    <property type="protein sequence ID" value="MWG34443.1"/>
    <property type="molecule type" value="Genomic_DNA"/>
</dbReference>
<dbReference type="CDD" id="cd10918">
    <property type="entry name" value="CE4_NodB_like_5s_6s"/>
    <property type="match status" value="1"/>
</dbReference>
<keyword evidence="4" id="KW-1185">Reference proteome</keyword>
<protein>
    <submittedName>
        <fullName evidence="3">Polysaccharide deacetylase family protein</fullName>
    </submittedName>
</protein>
<dbReference type="GO" id="GO:0005975">
    <property type="term" value="P:carbohydrate metabolic process"/>
    <property type="evidence" value="ECO:0007669"/>
    <property type="project" value="InterPro"/>
</dbReference>
<keyword evidence="1" id="KW-0732">Signal</keyword>
<gene>
    <name evidence="3" type="ORF">GQS65_08060</name>
</gene>
<dbReference type="AlphaFoldDB" id="A0A6B0GP50"/>